<sequence>MQGETTAEDEEAQEKEGDDQAKAEVAADARGGDQTEVGAVEDESGEWADVEAAEDGEGGNQAEDETTVKRQRTECQFCKRNSAEINRLVQENVELRCELNKDFLKAPCASL</sequence>
<dbReference type="Proteomes" id="UP001157502">
    <property type="component" value="Chromosome 21"/>
</dbReference>
<gene>
    <name evidence="1" type="ORF">DPEC_G00247920</name>
</gene>
<evidence type="ECO:0000313" key="1">
    <source>
        <dbReference type="EMBL" id="KAJ7995759.1"/>
    </source>
</evidence>
<name>A0ACC2FWH5_DALPE</name>
<accession>A0ACC2FWH5</accession>
<dbReference type="EMBL" id="CM055748">
    <property type="protein sequence ID" value="KAJ7995759.1"/>
    <property type="molecule type" value="Genomic_DNA"/>
</dbReference>
<proteinExistence type="predicted"/>
<evidence type="ECO:0000313" key="2">
    <source>
        <dbReference type="Proteomes" id="UP001157502"/>
    </source>
</evidence>
<protein>
    <submittedName>
        <fullName evidence="1">Uncharacterized protein</fullName>
    </submittedName>
</protein>
<comment type="caution">
    <text evidence="1">The sequence shown here is derived from an EMBL/GenBank/DDBJ whole genome shotgun (WGS) entry which is preliminary data.</text>
</comment>
<keyword evidence="2" id="KW-1185">Reference proteome</keyword>
<reference evidence="1" key="1">
    <citation type="submission" date="2021-05" db="EMBL/GenBank/DDBJ databases">
        <authorList>
            <person name="Pan Q."/>
            <person name="Jouanno E."/>
            <person name="Zahm M."/>
            <person name="Klopp C."/>
            <person name="Cabau C."/>
            <person name="Louis A."/>
            <person name="Berthelot C."/>
            <person name="Parey E."/>
            <person name="Roest Crollius H."/>
            <person name="Montfort J."/>
            <person name="Robinson-Rechavi M."/>
            <person name="Bouchez O."/>
            <person name="Lampietro C."/>
            <person name="Lopez Roques C."/>
            <person name="Donnadieu C."/>
            <person name="Postlethwait J."/>
            <person name="Bobe J."/>
            <person name="Dillon D."/>
            <person name="Chandos A."/>
            <person name="von Hippel F."/>
            <person name="Guiguen Y."/>
        </authorList>
    </citation>
    <scope>NUCLEOTIDE SEQUENCE</scope>
    <source>
        <strain evidence="1">YG-Jan2019</strain>
    </source>
</reference>
<organism evidence="1 2">
    <name type="scientific">Dallia pectoralis</name>
    <name type="common">Alaska blackfish</name>
    <dbReference type="NCBI Taxonomy" id="75939"/>
    <lineage>
        <taxon>Eukaryota</taxon>
        <taxon>Metazoa</taxon>
        <taxon>Chordata</taxon>
        <taxon>Craniata</taxon>
        <taxon>Vertebrata</taxon>
        <taxon>Euteleostomi</taxon>
        <taxon>Actinopterygii</taxon>
        <taxon>Neopterygii</taxon>
        <taxon>Teleostei</taxon>
        <taxon>Protacanthopterygii</taxon>
        <taxon>Esociformes</taxon>
        <taxon>Umbridae</taxon>
        <taxon>Dallia</taxon>
    </lineage>
</organism>